<dbReference type="Proteomes" id="UP000182680">
    <property type="component" value="Unassembled WGS sequence"/>
</dbReference>
<organism evidence="3 4">
    <name type="scientific">Desulfovibrio desulfuricans</name>
    <dbReference type="NCBI Taxonomy" id="876"/>
    <lineage>
        <taxon>Bacteria</taxon>
        <taxon>Pseudomonadati</taxon>
        <taxon>Thermodesulfobacteriota</taxon>
        <taxon>Desulfovibrionia</taxon>
        <taxon>Desulfovibrionales</taxon>
        <taxon>Desulfovibrionaceae</taxon>
        <taxon>Desulfovibrio</taxon>
    </lineage>
</organism>
<evidence type="ECO:0000256" key="1">
    <source>
        <dbReference type="SAM" id="MobiDB-lite"/>
    </source>
</evidence>
<evidence type="ECO:0000313" key="4">
    <source>
        <dbReference type="Proteomes" id="UP000182680"/>
    </source>
</evidence>
<name>A0AA94HS15_DESDE</name>
<evidence type="ECO:0000256" key="2">
    <source>
        <dbReference type="SAM" id="Phobius"/>
    </source>
</evidence>
<reference evidence="4" key="1">
    <citation type="submission" date="2016-11" db="EMBL/GenBank/DDBJ databases">
        <authorList>
            <person name="Jaros S."/>
            <person name="Januszkiewicz K."/>
            <person name="Wedrychowicz H."/>
        </authorList>
    </citation>
    <scope>NUCLEOTIDE SEQUENCE [LARGE SCALE GENOMIC DNA]</scope>
    <source>
        <strain evidence="4">DSM 7057</strain>
    </source>
</reference>
<comment type="caution">
    <text evidence="3">The sequence shown here is derived from an EMBL/GenBank/DDBJ whole genome shotgun (WGS) entry which is preliminary data.</text>
</comment>
<keyword evidence="2" id="KW-0812">Transmembrane</keyword>
<feature type="transmembrane region" description="Helical" evidence="2">
    <location>
        <begin position="170"/>
        <end position="189"/>
    </location>
</feature>
<accession>A0AA94HS15</accession>
<dbReference type="EMBL" id="FPIW01000013">
    <property type="protein sequence ID" value="SFW37462.1"/>
    <property type="molecule type" value="Genomic_DNA"/>
</dbReference>
<feature type="compositionally biased region" description="Gly residues" evidence="1">
    <location>
        <begin position="68"/>
        <end position="78"/>
    </location>
</feature>
<evidence type="ECO:0000313" key="3">
    <source>
        <dbReference type="EMBL" id="SFW37462.1"/>
    </source>
</evidence>
<sequence length="192" mass="20587">MNHPPHKPPHESSGGHARHHDNLPAIPHDGPQDGDDNTGNDRRRVLEAEVILDDGQEQQGRQDQTYGPGQGHGGGNTGGRGFFYSRNFGGRGAGGFAAGGSPLGHIWVSQRNDANACLAPCVTFAIFLVCLAQFGFLAGLGFIFFHTLGSIMGTLRQMRSMAAGKIPNPWAWRLGNWLLSFLVTAWLAGGFN</sequence>
<protein>
    <submittedName>
        <fullName evidence="3">Uncharacterized protein</fullName>
    </submittedName>
</protein>
<feature type="compositionally biased region" description="Low complexity" evidence="1">
    <location>
        <begin position="57"/>
        <end position="67"/>
    </location>
</feature>
<gene>
    <name evidence="3" type="ORF">SAMN02910291_01058</name>
</gene>
<feature type="region of interest" description="Disordered" evidence="1">
    <location>
        <begin position="1"/>
        <end position="78"/>
    </location>
</feature>
<feature type="transmembrane region" description="Helical" evidence="2">
    <location>
        <begin position="124"/>
        <end position="149"/>
    </location>
</feature>
<keyword evidence="2" id="KW-1133">Transmembrane helix</keyword>
<dbReference type="AlphaFoldDB" id="A0AA94HS15"/>
<dbReference type="RefSeq" id="WP_072311602.1">
    <property type="nucleotide sequence ID" value="NZ_FPIW01000013.1"/>
</dbReference>
<keyword evidence="2" id="KW-0472">Membrane</keyword>
<proteinExistence type="predicted"/>